<reference evidence="2 3" key="1">
    <citation type="submission" date="2020-02" db="EMBL/GenBank/DDBJ databases">
        <title>Broccoli isolated Pseudomonas sp.</title>
        <authorList>
            <person name="Fujikawa T."/>
            <person name="Sawada H."/>
        </authorList>
    </citation>
    <scope>NUCLEOTIDE SEQUENCE [LARGE SCALE GENOMIC DNA]</scope>
    <source>
        <strain evidence="2 3">JCM 32154</strain>
    </source>
</reference>
<protein>
    <submittedName>
        <fullName evidence="2">Copper resistance protein B</fullName>
    </submittedName>
</protein>
<dbReference type="GO" id="GO:0005507">
    <property type="term" value="F:copper ion binding"/>
    <property type="evidence" value="ECO:0007669"/>
    <property type="project" value="InterPro"/>
</dbReference>
<name>A0A6I5RVB7_9PSED</name>
<dbReference type="Proteomes" id="UP000471751">
    <property type="component" value="Unassembled WGS sequence"/>
</dbReference>
<dbReference type="GO" id="GO:0009279">
    <property type="term" value="C:cell outer membrane"/>
    <property type="evidence" value="ECO:0007669"/>
    <property type="project" value="InterPro"/>
</dbReference>
<feature type="chain" id="PRO_5026232538" evidence="1">
    <location>
        <begin position="30"/>
        <end position="296"/>
    </location>
</feature>
<dbReference type="InterPro" id="IPR007939">
    <property type="entry name" value="Cu-R_B_prcur"/>
</dbReference>
<dbReference type="Pfam" id="PF05275">
    <property type="entry name" value="CopB"/>
    <property type="match status" value="1"/>
</dbReference>
<evidence type="ECO:0000313" key="3">
    <source>
        <dbReference type="Proteomes" id="UP000471751"/>
    </source>
</evidence>
<dbReference type="EMBL" id="JAAHBT010000269">
    <property type="protein sequence ID" value="NES11546.1"/>
    <property type="molecule type" value="Genomic_DNA"/>
</dbReference>
<sequence>MIIEKSIKPVRTSLVAVSLGLLYFPVAQAQEQSMQGMAPSQMQDMDYTPMQGMAPSPTQESRTPIPALTDADRAAVFDSSGGHEMHDGAINSKVLIDKLEWQDADNGAVLNWDVNGWIGTDLNRLWVRSEGERTNGVTEKAELQALWGHAIGPWWDVVSGIRQDFKPGDPQTWAALGIQGMALYDLETKATAYLGENGQTAARLEGEYDVLLTNRLILQPTAELNLYGKNDPQRATGSGLANTEVGLRLRYEVRREFAPYIGVTWNRTYGKTADYALEDGEERSEARLVMGVRMWF</sequence>
<dbReference type="GO" id="GO:0006878">
    <property type="term" value="P:intracellular copper ion homeostasis"/>
    <property type="evidence" value="ECO:0007669"/>
    <property type="project" value="InterPro"/>
</dbReference>
<proteinExistence type="predicted"/>
<keyword evidence="3" id="KW-1185">Reference proteome</keyword>
<dbReference type="SUPFAM" id="SSF56935">
    <property type="entry name" value="Porins"/>
    <property type="match status" value="1"/>
</dbReference>
<dbReference type="AlphaFoldDB" id="A0A6I5RVB7"/>
<feature type="signal peptide" evidence="1">
    <location>
        <begin position="1"/>
        <end position="29"/>
    </location>
</feature>
<organism evidence="2 3">
    <name type="scientific">Pseudomonas laurentiana</name>
    <dbReference type="NCBI Taxonomy" id="2364649"/>
    <lineage>
        <taxon>Bacteria</taxon>
        <taxon>Pseudomonadati</taxon>
        <taxon>Pseudomonadota</taxon>
        <taxon>Gammaproteobacteria</taxon>
        <taxon>Pseudomonadales</taxon>
        <taxon>Pseudomonadaceae</taxon>
        <taxon>Pseudomonas</taxon>
    </lineage>
</organism>
<dbReference type="RefSeq" id="WP_163939245.1">
    <property type="nucleotide sequence ID" value="NZ_BMQU01000003.1"/>
</dbReference>
<comment type="caution">
    <text evidence="2">The sequence shown here is derived from an EMBL/GenBank/DDBJ whole genome shotgun (WGS) entry which is preliminary data.</text>
</comment>
<gene>
    <name evidence="2" type="ORF">G3O07_20180</name>
</gene>
<evidence type="ECO:0000313" key="2">
    <source>
        <dbReference type="EMBL" id="NES11546.1"/>
    </source>
</evidence>
<keyword evidence="1" id="KW-0732">Signal</keyword>
<accession>A0A6I5RVB7</accession>
<evidence type="ECO:0000256" key="1">
    <source>
        <dbReference type="SAM" id="SignalP"/>
    </source>
</evidence>